<dbReference type="Ensembl" id="ENSNMLT00000023711.1">
    <property type="protein sequence ID" value="ENSNMLP00000021140.1"/>
    <property type="gene ID" value="ENSNMLG00000013755.1"/>
</dbReference>
<sequence>MLLPSPQVPPPLCLYISTSARRRGEHRAAEHSGFPPNKTYTSKCRRLPGPSPKAKGAMEDYTLPFVIYLCVLAVFLGGAVKKILASQLSAASTLVAWLGATVLVERLWPLCLPAALLLAVAGSGWWFYRNVRAKPEQLLPVNGKAVFITGCDSGFGKAIAQRLDSLGFQVFATVLDLKGEGAQELQRTCSSRLALLQVDITQPQQVQQALVETRDKLGLEGLWGLVNNAGVCVNFGDSELSLMSNFRGCMEVNFFGTVAVTQSFLPLLRRAKGRVVTISSPAGDLPFPCLSAYGSSKAALNLFMNTLRHELVQWGVHVSTVFPGAFKTAQSCNHAYWEREYKNLLQSLPPSLLEEYGEDYLTETKELFLSYARTANTDFSPVVNTVVEALLTPSPHPRYFSGPGVGLMYLIHSYFPFVVCNRFLQKQFVHKKVLPRALRRQAAFDLNTDFHNDNNNNNEDEKFVK</sequence>
<evidence type="ECO:0000256" key="10">
    <source>
        <dbReference type="ARBA" id="ARBA00047817"/>
    </source>
</evidence>
<dbReference type="InterPro" id="IPR036291">
    <property type="entry name" value="NAD(P)-bd_dom_sf"/>
</dbReference>
<dbReference type="PRINTS" id="PR00081">
    <property type="entry name" value="GDHRDH"/>
</dbReference>
<evidence type="ECO:0000256" key="11">
    <source>
        <dbReference type="ARBA" id="ARBA00048218"/>
    </source>
</evidence>
<name>A0A8C6TP36_9GOBI</name>
<accession>A0A8C6TP36</accession>
<dbReference type="Gene3D" id="3.40.50.720">
    <property type="entry name" value="NAD(P)-binding Rossmann-like Domain"/>
    <property type="match status" value="1"/>
</dbReference>
<evidence type="ECO:0000256" key="6">
    <source>
        <dbReference type="ARBA" id="ARBA00040320"/>
    </source>
</evidence>
<feature type="transmembrane region" description="Helical" evidence="13">
    <location>
        <begin position="110"/>
        <end position="128"/>
    </location>
</feature>
<dbReference type="PANTHER" id="PTHR43313:SF2">
    <property type="entry name" value="11-BETA-HYDROXYSTEROID DEHYDROGENASE TYPE 2"/>
    <property type="match status" value="1"/>
</dbReference>
<protein>
    <recommendedName>
        <fullName evidence="6">11-beta-hydroxysteroid dehydrogenase type 2</fullName>
    </recommendedName>
    <alternativeName>
        <fullName evidence="7">Corticosteroid 11-beta-dehydrogenase isozyme 2</fullName>
    </alternativeName>
    <alternativeName>
        <fullName evidence="8">NAD-dependent 11-beta-hydroxysteroid dehydrogenase</fullName>
    </alternativeName>
</protein>
<evidence type="ECO:0000313" key="14">
    <source>
        <dbReference type="Ensembl" id="ENSNMLP00000021140.1"/>
    </source>
</evidence>
<dbReference type="AlphaFoldDB" id="A0A8C6TP36"/>
<evidence type="ECO:0000256" key="8">
    <source>
        <dbReference type="ARBA" id="ARBA00042028"/>
    </source>
</evidence>
<dbReference type="InterPro" id="IPR002347">
    <property type="entry name" value="SDR_fam"/>
</dbReference>
<dbReference type="InterPro" id="IPR020904">
    <property type="entry name" value="Sc_DH/Rdtase_CS"/>
</dbReference>
<evidence type="ECO:0000256" key="1">
    <source>
        <dbReference type="ARBA" id="ARBA00004854"/>
    </source>
</evidence>
<evidence type="ECO:0000256" key="5">
    <source>
        <dbReference type="ARBA" id="ARBA00023221"/>
    </source>
</evidence>
<dbReference type="PANTHER" id="PTHR43313">
    <property type="entry name" value="SHORT-CHAIN DEHYDROGENASE/REDUCTASE FAMILY 9C"/>
    <property type="match status" value="1"/>
</dbReference>
<dbReference type="GO" id="GO:0008211">
    <property type="term" value="P:glucocorticoid metabolic process"/>
    <property type="evidence" value="ECO:0007669"/>
    <property type="project" value="TreeGrafter"/>
</dbReference>
<dbReference type="Proteomes" id="UP000694523">
    <property type="component" value="Unplaced"/>
</dbReference>
<keyword evidence="15" id="KW-1185">Reference proteome</keyword>
<dbReference type="Pfam" id="PF00106">
    <property type="entry name" value="adh_short"/>
    <property type="match status" value="1"/>
</dbReference>
<keyword evidence="5" id="KW-0753">Steroid metabolism</keyword>
<dbReference type="PROSITE" id="PS00061">
    <property type="entry name" value="ADH_SHORT"/>
    <property type="match status" value="1"/>
</dbReference>
<feature type="transmembrane region" description="Helical" evidence="13">
    <location>
        <begin position="61"/>
        <end position="80"/>
    </location>
</feature>
<reference evidence="14" key="2">
    <citation type="submission" date="2025-09" db="UniProtKB">
        <authorList>
            <consortium name="Ensembl"/>
        </authorList>
    </citation>
    <scope>IDENTIFICATION</scope>
</reference>
<evidence type="ECO:0000313" key="15">
    <source>
        <dbReference type="Proteomes" id="UP000694523"/>
    </source>
</evidence>
<comment type="catalytic activity">
    <reaction evidence="12">
        <text>corticosterone + NAD(+) = 11-dehydrocorticosterone + NADH + H(+)</text>
        <dbReference type="Rhea" id="RHEA:42204"/>
        <dbReference type="ChEBI" id="CHEBI:15378"/>
        <dbReference type="ChEBI" id="CHEBI:16827"/>
        <dbReference type="ChEBI" id="CHEBI:57540"/>
        <dbReference type="ChEBI" id="CHEBI:57945"/>
        <dbReference type="ChEBI" id="CHEBI:78600"/>
    </reaction>
    <physiologicalReaction direction="left-to-right" evidence="12">
        <dbReference type="Rhea" id="RHEA:42205"/>
    </physiologicalReaction>
</comment>
<keyword evidence="3" id="KW-0560">Oxidoreductase</keyword>
<keyword evidence="13" id="KW-1133">Transmembrane helix</keyword>
<dbReference type="FunFam" id="3.40.50.720:FF:000074">
    <property type="entry name" value="Retinol dehydrogenase type 1"/>
    <property type="match status" value="1"/>
</dbReference>
<comment type="catalytic activity">
    <reaction evidence="11">
        <text>11beta,17beta-dihydroxyandrost-4-ene-3-one + NAD(+) = 17beta-hydroxyandrost-4-ene-3,11-dione + NADH + H(+)</text>
        <dbReference type="Rhea" id="RHEA:69368"/>
        <dbReference type="ChEBI" id="CHEBI:15378"/>
        <dbReference type="ChEBI" id="CHEBI:34133"/>
        <dbReference type="ChEBI" id="CHEBI:57540"/>
        <dbReference type="ChEBI" id="CHEBI:57945"/>
        <dbReference type="ChEBI" id="CHEBI:81481"/>
    </reaction>
    <physiologicalReaction direction="left-to-right" evidence="11">
        <dbReference type="Rhea" id="RHEA:69369"/>
    </physiologicalReaction>
</comment>
<keyword evidence="4" id="KW-0443">Lipid metabolism</keyword>
<evidence type="ECO:0000256" key="7">
    <source>
        <dbReference type="ARBA" id="ARBA00041540"/>
    </source>
</evidence>
<reference evidence="14" key="1">
    <citation type="submission" date="2025-08" db="UniProtKB">
        <authorList>
            <consortium name="Ensembl"/>
        </authorList>
    </citation>
    <scope>IDENTIFICATION</scope>
</reference>
<comment type="catalytic activity">
    <reaction evidence="10">
        <text>an 11beta-hydroxysteroid + NAD(+) = an 11-oxosteroid + NADH + H(+)</text>
        <dbReference type="Rhea" id="RHEA:53116"/>
        <dbReference type="ChEBI" id="CHEBI:15378"/>
        <dbReference type="ChEBI" id="CHEBI:35346"/>
        <dbReference type="ChEBI" id="CHEBI:47787"/>
        <dbReference type="ChEBI" id="CHEBI:57540"/>
        <dbReference type="ChEBI" id="CHEBI:57945"/>
    </reaction>
    <physiologicalReaction direction="left-to-right" evidence="10">
        <dbReference type="Rhea" id="RHEA:53117"/>
    </physiologicalReaction>
</comment>
<evidence type="ECO:0000256" key="2">
    <source>
        <dbReference type="ARBA" id="ARBA00006484"/>
    </source>
</evidence>
<dbReference type="GO" id="GO:0070523">
    <property type="term" value="F:11-beta-hydroxysteroid dehydrogenase (NAD+) activity"/>
    <property type="evidence" value="ECO:0007669"/>
    <property type="project" value="TreeGrafter"/>
</dbReference>
<dbReference type="SUPFAM" id="SSF51735">
    <property type="entry name" value="NAD(P)-binding Rossmann-fold domains"/>
    <property type="match status" value="1"/>
</dbReference>
<keyword evidence="13" id="KW-0812">Transmembrane</keyword>
<proteinExistence type="inferred from homology"/>
<comment type="similarity">
    <text evidence="2">Belongs to the short-chain dehydrogenases/reductases (SDR) family.</text>
</comment>
<evidence type="ECO:0000256" key="3">
    <source>
        <dbReference type="ARBA" id="ARBA00023002"/>
    </source>
</evidence>
<evidence type="ECO:0000256" key="9">
    <source>
        <dbReference type="ARBA" id="ARBA00047650"/>
    </source>
</evidence>
<keyword evidence="13" id="KW-0472">Membrane</keyword>
<organism evidence="14 15">
    <name type="scientific">Neogobius melanostomus</name>
    <name type="common">round goby</name>
    <dbReference type="NCBI Taxonomy" id="47308"/>
    <lineage>
        <taxon>Eukaryota</taxon>
        <taxon>Metazoa</taxon>
        <taxon>Chordata</taxon>
        <taxon>Craniata</taxon>
        <taxon>Vertebrata</taxon>
        <taxon>Euteleostomi</taxon>
        <taxon>Actinopterygii</taxon>
        <taxon>Neopterygii</taxon>
        <taxon>Teleostei</taxon>
        <taxon>Neoteleostei</taxon>
        <taxon>Acanthomorphata</taxon>
        <taxon>Gobiaria</taxon>
        <taxon>Gobiiformes</taxon>
        <taxon>Gobioidei</taxon>
        <taxon>Gobiidae</taxon>
        <taxon>Benthophilinae</taxon>
        <taxon>Neogobiini</taxon>
        <taxon>Neogobius</taxon>
    </lineage>
</organism>
<evidence type="ECO:0000256" key="12">
    <source>
        <dbReference type="ARBA" id="ARBA00048774"/>
    </source>
</evidence>
<comment type="pathway">
    <text evidence="1">Steroid metabolism.</text>
</comment>
<comment type="catalytic activity">
    <reaction evidence="9">
        <text>11beta-hydroxyandrost-4-ene-3,17-dione + NAD(+) = androst-4-ene-3,11,17-trione + NADH + H(+)</text>
        <dbReference type="Rhea" id="RHEA:69408"/>
        <dbReference type="ChEBI" id="CHEBI:2495"/>
        <dbReference type="ChEBI" id="CHEBI:15378"/>
        <dbReference type="ChEBI" id="CHEBI:27967"/>
        <dbReference type="ChEBI" id="CHEBI:57540"/>
        <dbReference type="ChEBI" id="CHEBI:57945"/>
    </reaction>
    <physiologicalReaction direction="left-to-right" evidence="9">
        <dbReference type="Rhea" id="RHEA:69409"/>
    </physiologicalReaction>
</comment>
<evidence type="ECO:0000256" key="13">
    <source>
        <dbReference type="SAM" id="Phobius"/>
    </source>
</evidence>
<evidence type="ECO:0000256" key="4">
    <source>
        <dbReference type="ARBA" id="ARBA00023098"/>
    </source>
</evidence>